<feature type="domain" description="Rv2525c-like glycoside hydrolase-like" evidence="2">
    <location>
        <begin position="321"/>
        <end position="497"/>
    </location>
</feature>
<gene>
    <name evidence="3" type="ORF">LF65_04204</name>
</gene>
<proteinExistence type="predicted"/>
<feature type="domain" description="Peptidoglycan binding-like" evidence="1">
    <location>
        <begin position="242"/>
        <end position="294"/>
    </location>
</feature>
<dbReference type="InterPro" id="IPR036365">
    <property type="entry name" value="PGBD-like_sf"/>
</dbReference>
<evidence type="ECO:0000259" key="1">
    <source>
        <dbReference type="Pfam" id="PF01471"/>
    </source>
</evidence>
<dbReference type="OrthoDB" id="1795295at2"/>
<sequence>MDQMVLKTQQWLNGIYKDNSNYKIIPEDGATGWTTITALTTALQIELGISTPNGSFGPATRSAFENLSIDSQPQNDWSESAIISYQHKIFILQGALFCKGYNPGGFTGTFGTNTEAAIKQLQTDAGLSNANGVVDSILMKALLSMDAFQMLTYGEYKDKCDQKIRTIQQYLNKNYISNTSFSIDIGLVPCNGIYDRSTNKALIYALQIEEGISTPNGVFGPSTKSKCPVLSLGSTKTKFIYLLQFALYCNGKEFDPNGFDGGYGNGVKNAVTKFQSFCGLNADGIAGSQTFASLLVSTGDNTRKGTACDCSTTITDAIAATLKANKYEVVGRYLTGKFRMTSSELKIIFDNGLRVIPIFEVGGYKLSYFSYDQGVSDADSAIFAAAQLGFTKDTIIYFAVDFDALDSDVTSNVLPYFKAISEKFTNANSIYKIGIYAPRNVCSRVQNAGYSCSSFVCDMSTGFSGNLGYPLPKDWAFDQISTVTLHGNADIEIDNNISSGKNPGVNSVVPVDILGALNDNSFAKLFGVEFSTPDAEIEIFNNAFVKIAIGAAVKAALGDDSKVIKFKGGEFDGADIQTPLDNLKASLNKDNIELSTILAKAKDMELSIKTSTNGTSLKIELENSFNVPEHDTFSLSETLSIEFRVDKDKLLEDLKLAASSVVDFVKENPAIGVIICIAVVAAILLALPETALGAAIISAFSEAIEAISAVIAIA</sequence>
<evidence type="ECO:0000313" key="4">
    <source>
        <dbReference type="Proteomes" id="UP000031866"/>
    </source>
</evidence>
<dbReference type="InterPro" id="IPR002477">
    <property type="entry name" value="Peptidoglycan-bd-like"/>
</dbReference>
<dbReference type="STRING" id="1520.LF65_04204"/>
<dbReference type="InterPro" id="IPR017853">
    <property type="entry name" value="GH"/>
</dbReference>
<dbReference type="AlphaFoldDB" id="A0A0B5QER4"/>
<dbReference type="CDD" id="cd06418">
    <property type="entry name" value="GH25_BacA-like"/>
    <property type="match status" value="1"/>
</dbReference>
<dbReference type="Gene3D" id="1.10.101.10">
    <property type="entry name" value="PGBD-like superfamily/PGBD"/>
    <property type="match status" value="2"/>
</dbReference>
<dbReference type="InterPro" id="IPR036366">
    <property type="entry name" value="PGBDSf"/>
</dbReference>
<dbReference type="SUPFAM" id="SSF51445">
    <property type="entry name" value="(Trans)glycosidases"/>
    <property type="match status" value="1"/>
</dbReference>
<evidence type="ECO:0000313" key="3">
    <source>
        <dbReference type="EMBL" id="AJH00745.1"/>
    </source>
</evidence>
<protein>
    <submittedName>
        <fullName evidence="3">Uncharacterized protein</fullName>
    </submittedName>
</protein>
<organism evidence="3 4">
    <name type="scientific">Clostridium beijerinckii</name>
    <name type="common">Clostridium MP</name>
    <dbReference type="NCBI Taxonomy" id="1520"/>
    <lineage>
        <taxon>Bacteria</taxon>
        <taxon>Bacillati</taxon>
        <taxon>Bacillota</taxon>
        <taxon>Clostridia</taxon>
        <taxon>Eubacteriales</taxon>
        <taxon>Clostridiaceae</taxon>
        <taxon>Clostridium</taxon>
    </lineage>
</organism>
<dbReference type="Gene3D" id="3.20.20.80">
    <property type="entry name" value="Glycosidases"/>
    <property type="match status" value="1"/>
</dbReference>
<evidence type="ECO:0000259" key="2">
    <source>
        <dbReference type="Pfam" id="PF08924"/>
    </source>
</evidence>
<dbReference type="InterPro" id="IPR015020">
    <property type="entry name" value="Rv2525c-like_Glyco_Hydro-like"/>
</dbReference>
<dbReference type="Pfam" id="PF08924">
    <property type="entry name" value="Rv2525c_GlyHyd-like"/>
    <property type="match status" value="1"/>
</dbReference>
<dbReference type="EMBL" id="CP010086">
    <property type="protein sequence ID" value="AJH00745.1"/>
    <property type="molecule type" value="Genomic_DNA"/>
</dbReference>
<dbReference type="KEGG" id="cbei:LF65_04204"/>
<accession>A0A0B5QER4</accession>
<dbReference type="Pfam" id="PF01471">
    <property type="entry name" value="PG_binding_1"/>
    <property type="match status" value="2"/>
</dbReference>
<feature type="domain" description="Peptidoglycan binding-like" evidence="1">
    <location>
        <begin position="91"/>
        <end position="142"/>
    </location>
</feature>
<dbReference type="SUPFAM" id="SSF47090">
    <property type="entry name" value="PGBD-like"/>
    <property type="match status" value="2"/>
</dbReference>
<dbReference type="Proteomes" id="UP000031866">
    <property type="component" value="Chromosome"/>
</dbReference>
<reference evidence="4" key="1">
    <citation type="submission" date="2014-12" db="EMBL/GenBank/DDBJ databases">
        <title>Genome sequence of Clostridium beijerinckii strain 59B.</title>
        <authorList>
            <person name="Little G.T."/>
            <person name="Minton N.P."/>
        </authorList>
    </citation>
    <scope>NUCLEOTIDE SEQUENCE [LARGE SCALE GENOMIC DNA]</scope>
    <source>
        <strain evidence="4">59B</strain>
    </source>
</reference>
<name>A0A0B5QER4_CLOBE</name>